<evidence type="ECO:0000256" key="4">
    <source>
        <dbReference type="ARBA" id="ARBA00023136"/>
    </source>
</evidence>
<dbReference type="InterPro" id="IPR044878">
    <property type="entry name" value="UbiA_sf"/>
</dbReference>
<dbReference type="CDD" id="cd13964">
    <property type="entry name" value="PT_UbiA_1"/>
    <property type="match status" value="1"/>
</dbReference>
<accession>A0ABR9JTN1</accession>
<dbReference type="Pfam" id="PF01040">
    <property type="entry name" value="UbiA"/>
    <property type="match status" value="1"/>
</dbReference>
<evidence type="ECO:0000256" key="1">
    <source>
        <dbReference type="ARBA" id="ARBA00004141"/>
    </source>
</evidence>
<evidence type="ECO:0000256" key="2">
    <source>
        <dbReference type="ARBA" id="ARBA00022692"/>
    </source>
</evidence>
<dbReference type="EMBL" id="JADBDZ010000001">
    <property type="protein sequence ID" value="MBE1533918.1"/>
    <property type="molecule type" value="Genomic_DNA"/>
</dbReference>
<keyword evidence="6" id="KW-1185">Reference proteome</keyword>
<comment type="caution">
    <text evidence="5">The sequence shown here is derived from an EMBL/GenBank/DDBJ whole genome shotgun (WGS) entry which is preliminary data.</text>
</comment>
<dbReference type="Gene3D" id="1.10.357.140">
    <property type="entry name" value="UbiA prenyltransferase"/>
    <property type="match status" value="1"/>
</dbReference>
<dbReference type="PANTHER" id="PTHR42723">
    <property type="entry name" value="CHLOROPHYLL SYNTHASE"/>
    <property type="match status" value="1"/>
</dbReference>
<dbReference type="GO" id="GO:0008412">
    <property type="term" value="F:4-hydroxybenzoate polyprenyltransferase activity"/>
    <property type="evidence" value="ECO:0007669"/>
    <property type="project" value="UniProtKB-EC"/>
</dbReference>
<dbReference type="PANTHER" id="PTHR42723:SF1">
    <property type="entry name" value="CHLOROPHYLL SYNTHASE, CHLOROPLASTIC"/>
    <property type="match status" value="1"/>
</dbReference>
<dbReference type="NCBIfam" id="NF045897">
    <property type="entry name" value="SCO3242_trans"/>
    <property type="match status" value="1"/>
</dbReference>
<evidence type="ECO:0000313" key="6">
    <source>
        <dbReference type="Proteomes" id="UP000627838"/>
    </source>
</evidence>
<keyword evidence="4" id="KW-0472">Membrane</keyword>
<reference evidence="5 6" key="1">
    <citation type="submission" date="2020-10" db="EMBL/GenBank/DDBJ databases">
        <title>Sequencing the genomes of 1000 actinobacteria strains.</title>
        <authorList>
            <person name="Klenk H.-P."/>
        </authorList>
    </citation>
    <scope>NUCLEOTIDE SEQUENCE [LARGE SCALE GENOMIC DNA]</scope>
    <source>
        <strain evidence="5 6">DSM 46744</strain>
    </source>
</reference>
<proteinExistence type="predicted"/>
<organism evidence="5 6">
    <name type="scientific">Actinomadura algeriensis</name>
    <dbReference type="NCBI Taxonomy" id="1679523"/>
    <lineage>
        <taxon>Bacteria</taxon>
        <taxon>Bacillati</taxon>
        <taxon>Actinomycetota</taxon>
        <taxon>Actinomycetes</taxon>
        <taxon>Streptosporangiales</taxon>
        <taxon>Thermomonosporaceae</taxon>
        <taxon>Actinomadura</taxon>
    </lineage>
</organism>
<sequence length="281" mass="27985">MTGRRTGMGLGDLVELVRGPAALTVPGDTLAGGAAGPGPAAASVCLYWAGMALNDYADRDLDAVERPERPIPSGRVTPGQALALAVGLTGAGLVLAARARVLRTALPLTAAIWAYDVKLKDTPLGPATMAAARGLDVLLAGRPGARRAAAAVAAHTYGVTLLSRGEVVGGSASRSAGALAATGVAAVLGASAPAAAPARTGRTLVRWGLTAGYAALVGRAQVRAALRGDAAATRAAVGESILGILPLQAALTAREGPLYRAAVPVALYAPGRWLSRRVSAT</sequence>
<evidence type="ECO:0000313" key="5">
    <source>
        <dbReference type="EMBL" id="MBE1533918.1"/>
    </source>
</evidence>
<dbReference type="InterPro" id="IPR000537">
    <property type="entry name" value="UbiA_prenyltransferase"/>
</dbReference>
<name>A0ABR9JTN1_9ACTN</name>
<dbReference type="InterPro" id="IPR050475">
    <property type="entry name" value="Prenyltransferase_related"/>
</dbReference>
<keyword evidence="5" id="KW-0808">Transferase</keyword>
<keyword evidence="3" id="KW-1133">Transmembrane helix</keyword>
<comment type="subcellular location">
    <subcellularLocation>
        <location evidence="1">Membrane</location>
        <topology evidence="1">Multi-pass membrane protein</topology>
    </subcellularLocation>
</comment>
<evidence type="ECO:0000256" key="3">
    <source>
        <dbReference type="ARBA" id="ARBA00022989"/>
    </source>
</evidence>
<keyword evidence="2" id="KW-0812">Transmembrane</keyword>
<dbReference type="EC" id="2.5.1.39" evidence="5"/>
<gene>
    <name evidence="5" type="ORF">H4W34_003751</name>
</gene>
<dbReference type="Proteomes" id="UP000627838">
    <property type="component" value="Unassembled WGS sequence"/>
</dbReference>
<protein>
    <submittedName>
        <fullName evidence="5">4-hydroxybenzoate polyprenyltransferase</fullName>
        <ecNumber evidence="5">2.5.1.39</ecNumber>
    </submittedName>
</protein>